<dbReference type="Proteomes" id="UP000037931">
    <property type="component" value="Unassembled WGS sequence"/>
</dbReference>
<dbReference type="RefSeq" id="WP_054059984.1">
    <property type="nucleotide sequence ID" value="NZ_JSYZ01000025.1"/>
</dbReference>
<name>A0A0N0E1P3_9PSED</name>
<keyword evidence="2" id="KW-1185">Reference proteome</keyword>
<dbReference type="PANTHER" id="PTHR39166:SF1">
    <property type="entry name" value="BLL1166 PROTEIN"/>
    <property type="match status" value="1"/>
</dbReference>
<accession>A0A0N0E1P3</accession>
<dbReference type="EMBL" id="JSYZ01000025">
    <property type="protein sequence ID" value="KPA87934.1"/>
    <property type="molecule type" value="Genomic_DNA"/>
</dbReference>
<evidence type="ECO:0000313" key="1">
    <source>
        <dbReference type="EMBL" id="KPA87934.1"/>
    </source>
</evidence>
<evidence type="ECO:0000313" key="2">
    <source>
        <dbReference type="Proteomes" id="UP000037931"/>
    </source>
</evidence>
<dbReference type="PANTHER" id="PTHR39166">
    <property type="entry name" value="BLL1166 PROTEIN"/>
    <property type="match status" value="1"/>
</dbReference>
<dbReference type="PATRIC" id="fig|50340.43.peg.3225"/>
<dbReference type="InterPro" id="IPR009267">
    <property type="entry name" value="NTP_transf_6"/>
</dbReference>
<protein>
    <recommendedName>
        <fullName evidence="3">Nucleotidyltransferase family protein</fullName>
    </recommendedName>
</protein>
<reference evidence="1 2" key="1">
    <citation type="journal article" date="2015" name="PLoS ONE">
        <title>Rice-Infecting Pseudomonas Genomes Are Highly Accessorized and Harbor Multiple Putative Virulence Mechanisms to Cause Sheath Brown Rot.</title>
        <authorList>
            <person name="Quibod I.L."/>
            <person name="Grande G."/>
            <person name="Oreiro E.G."/>
            <person name="Borja F.N."/>
            <person name="Dossa G.S."/>
            <person name="Mauleon R."/>
            <person name="Cruz C.V."/>
            <person name="Oliva R."/>
        </authorList>
    </citation>
    <scope>NUCLEOTIDE SEQUENCE [LARGE SCALE GENOMIC DNA]</scope>
    <source>
        <strain evidence="1 2">IRRI 6609</strain>
    </source>
</reference>
<dbReference type="Pfam" id="PF06042">
    <property type="entry name" value="NTP_transf_6"/>
    <property type="match status" value="1"/>
</dbReference>
<organism evidence="1 2">
    <name type="scientific">Pseudomonas asplenii</name>
    <dbReference type="NCBI Taxonomy" id="53407"/>
    <lineage>
        <taxon>Bacteria</taxon>
        <taxon>Pseudomonadati</taxon>
        <taxon>Pseudomonadota</taxon>
        <taxon>Gammaproteobacteria</taxon>
        <taxon>Pseudomonadales</taxon>
        <taxon>Pseudomonadaceae</taxon>
        <taxon>Pseudomonas</taxon>
    </lineage>
</organism>
<proteinExistence type="predicted"/>
<sequence>MTLTVERLISLAMLNPANAQITARLPSLGLNQCMLTAGCLFQAVWNHQAKLPADWGIKDYDVFYFDEDLSWEAEDAVIRSVERLFQDLGVNIEVRNQARVHLWYEERFGRSYSQLHSTREGIDRYLIAGTCIGLDVASGEVYAPYGLADVEQGILRINPEYPDPNLFEPKARSYQARWPWLRIIPTGS</sequence>
<comment type="caution">
    <text evidence="1">The sequence shown here is derived from an EMBL/GenBank/DDBJ whole genome shotgun (WGS) entry which is preliminary data.</text>
</comment>
<dbReference type="AlphaFoldDB" id="A0A0N0E1P3"/>
<gene>
    <name evidence="1" type="ORF">PF66_05511</name>
</gene>
<dbReference type="STRING" id="50340.PF66_05511"/>
<dbReference type="OrthoDB" id="9805247at2"/>
<evidence type="ECO:0008006" key="3">
    <source>
        <dbReference type="Google" id="ProtNLM"/>
    </source>
</evidence>